<dbReference type="RefSeq" id="WP_206582831.1">
    <property type="nucleotide sequence ID" value="NZ_JAFJZZ010000005.1"/>
</dbReference>
<dbReference type="SUPFAM" id="SSF52540">
    <property type="entry name" value="P-loop containing nucleoside triphosphate hydrolases"/>
    <property type="match status" value="1"/>
</dbReference>
<evidence type="ECO:0000259" key="4">
    <source>
        <dbReference type="PROSITE" id="PS50893"/>
    </source>
</evidence>
<dbReference type="GO" id="GO:1903805">
    <property type="term" value="P:L-valine import across plasma membrane"/>
    <property type="evidence" value="ECO:0007669"/>
    <property type="project" value="TreeGrafter"/>
</dbReference>
<name>A0A939IJV7_CLOAM</name>
<dbReference type="GO" id="GO:0042941">
    <property type="term" value="P:D-alanine transmembrane transport"/>
    <property type="evidence" value="ECO:0007669"/>
    <property type="project" value="TreeGrafter"/>
</dbReference>
<dbReference type="Pfam" id="PF12399">
    <property type="entry name" value="BCA_ABC_TP_C"/>
    <property type="match status" value="1"/>
</dbReference>
<dbReference type="Proteomes" id="UP000664545">
    <property type="component" value="Unassembled WGS sequence"/>
</dbReference>
<dbReference type="CDD" id="cd03219">
    <property type="entry name" value="ABC_Mj1267_LivG_branched"/>
    <property type="match status" value="1"/>
</dbReference>
<reference evidence="5" key="1">
    <citation type="submission" date="2021-02" db="EMBL/GenBank/DDBJ databases">
        <title>Abyssanaerobacter marinus gen.nov., sp., nov, anaerobic bacterium isolated from the Onnuri vent field of Indian Ocean and suggestion of Mogibacteriaceae fam. nov., and proposal of reclassification of ambiguous this family's genus member.</title>
        <authorList>
            <person name="Kim Y.J."/>
            <person name="Yang J.-A."/>
        </authorList>
    </citation>
    <scope>NUCLEOTIDE SEQUENCE</scope>
    <source>
        <strain evidence="5">DSM 2634</strain>
    </source>
</reference>
<evidence type="ECO:0000313" key="5">
    <source>
        <dbReference type="EMBL" id="MBN7773998.1"/>
    </source>
</evidence>
<gene>
    <name evidence="5" type="ORF">JYB65_11545</name>
</gene>
<dbReference type="FunFam" id="3.40.50.300:FF:000421">
    <property type="entry name" value="Branched-chain amino acid ABC transporter ATP-binding protein"/>
    <property type="match status" value="1"/>
</dbReference>
<dbReference type="Pfam" id="PF00005">
    <property type="entry name" value="ABC_tran"/>
    <property type="match status" value="1"/>
</dbReference>
<sequence>MVPVVKVEKVTVKFGGLIALSEIDFCVNKGEITALIGPNGAGKTTLFNLLTGIYRPNSGAIYYKGQNINKLETFDRVKIGIARTFQNIRLIKNFTTLENVLVAHRLCNTESILHSIFCSLETRNKRSAVLQECLDALKIVGIETKKEELASNLPYGEQRLVEIARAIATKCEVLLLDEPAAGMNAIEKKKLMELIKVLSKKHNIEIILIEHDINFVMELADKIIVLDHGDKIAEGIGTEVKNNPKVISAYLGEEEE</sequence>
<dbReference type="GO" id="GO:0015192">
    <property type="term" value="F:L-phenylalanine transmembrane transporter activity"/>
    <property type="evidence" value="ECO:0007669"/>
    <property type="project" value="TreeGrafter"/>
</dbReference>
<dbReference type="GO" id="GO:0015188">
    <property type="term" value="F:L-isoleucine transmembrane transporter activity"/>
    <property type="evidence" value="ECO:0007669"/>
    <property type="project" value="TreeGrafter"/>
</dbReference>
<feature type="domain" description="ABC transporter" evidence="4">
    <location>
        <begin position="5"/>
        <end position="253"/>
    </location>
</feature>
<dbReference type="GO" id="GO:1903806">
    <property type="term" value="P:L-isoleucine import across plasma membrane"/>
    <property type="evidence" value="ECO:0007669"/>
    <property type="project" value="TreeGrafter"/>
</dbReference>
<dbReference type="GO" id="GO:0016887">
    <property type="term" value="F:ATP hydrolysis activity"/>
    <property type="evidence" value="ECO:0007669"/>
    <property type="project" value="InterPro"/>
</dbReference>
<dbReference type="GO" id="GO:0005524">
    <property type="term" value="F:ATP binding"/>
    <property type="evidence" value="ECO:0007669"/>
    <property type="project" value="UniProtKB-KW"/>
</dbReference>
<keyword evidence="2" id="KW-0547">Nucleotide-binding</keyword>
<keyword evidence="1" id="KW-0813">Transport</keyword>
<proteinExistence type="predicted"/>
<dbReference type="EMBL" id="JAFJZZ010000005">
    <property type="protein sequence ID" value="MBN7773998.1"/>
    <property type="molecule type" value="Genomic_DNA"/>
</dbReference>
<evidence type="ECO:0000256" key="1">
    <source>
        <dbReference type="ARBA" id="ARBA00022448"/>
    </source>
</evidence>
<dbReference type="Gene3D" id="3.40.50.300">
    <property type="entry name" value="P-loop containing nucleotide triphosphate hydrolases"/>
    <property type="match status" value="1"/>
</dbReference>
<dbReference type="GO" id="GO:0005886">
    <property type="term" value="C:plasma membrane"/>
    <property type="evidence" value="ECO:0007669"/>
    <property type="project" value="TreeGrafter"/>
</dbReference>
<dbReference type="InterPro" id="IPR027417">
    <property type="entry name" value="P-loop_NTPase"/>
</dbReference>
<dbReference type="GO" id="GO:0015808">
    <property type="term" value="P:L-alanine transport"/>
    <property type="evidence" value="ECO:0007669"/>
    <property type="project" value="TreeGrafter"/>
</dbReference>
<dbReference type="InterPro" id="IPR003593">
    <property type="entry name" value="AAA+_ATPase"/>
</dbReference>
<accession>A0A939IJV7</accession>
<dbReference type="PROSITE" id="PS50893">
    <property type="entry name" value="ABC_TRANSPORTER_2"/>
    <property type="match status" value="1"/>
</dbReference>
<protein>
    <submittedName>
        <fullName evidence="5">ABC transporter ATP-binding protein</fullName>
    </submittedName>
</protein>
<evidence type="ECO:0000313" key="6">
    <source>
        <dbReference type="Proteomes" id="UP000664545"/>
    </source>
</evidence>
<dbReference type="PANTHER" id="PTHR45772:SF7">
    <property type="entry name" value="AMINO ACID ABC TRANSPORTER ATP-BINDING PROTEIN"/>
    <property type="match status" value="1"/>
</dbReference>
<dbReference type="PANTHER" id="PTHR45772">
    <property type="entry name" value="CONSERVED COMPONENT OF ABC TRANSPORTER FOR NATURAL AMINO ACIDS-RELATED"/>
    <property type="match status" value="1"/>
</dbReference>
<keyword evidence="3 5" id="KW-0067">ATP-binding</keyword>
<dbReference type="SMART" id="SM00382">
    <property type="entry name" value="AAA"/>
    <property type="match status" value="1"/>
</dbReference>
<evidence type="ECO:0000256" key="3">
    <source>
        <dbReference type="ARBA" id="ARBA00022840"/>
    </source>
</evidence>
<dbReference type="GO" id="GO:0005304">
    <property type="term" value="F:L-valine transmembrane transporter activity"/>
    <property type="evidence" value="ECO:0007669"/>
    <property type="project" value="TreeGrafter"/>
</dbReference>
<comment type="caution">
    <text evidence="5">The sequence shown here is derived from an EMBL/GenBank/DDBJ whole genome shotgun (WGS) entry which is preliminary data.</text>
</comment>
<evidence type="ECO:0000256" key="2">
    <source>
        <dbReference type="ARBA" id="ARBA00022741"/>
    </source>
</evidence>
<dbReference type="InterPro" id="IPR003439">
    <property type="entry name" value="ABC_transporter-like_ATP-bd"/>
</dbReference>
<organism evidence="5 6">
    <name type="scientific">Clostridium aminobutyricum</name>
    <dbReference type="NCBI Taxonomy" id="33953"/>
    <lineage>
        <taxon>Bacteria</taxon>
        <taxon>Bacillati</taxon>
        <taxon>Bacillota</taxon>
        <taxon>Clostridia</taxon>
        <taxon>Eubacteriales</taxon>
        <taxon>Clostridiaceae</taxon>
        <taxon>Clostridium</taxon>
    </lineage>
</organism>
<keyword evidence="6" id="KW-1185">Reference proteome</keyword>
<dbReference type="AlphaFoldDB" id="A0A939IJV7"/>
<dbReference type="InterPro" id="IPR032823">
    <property type="entry name" value="BCA_ABC_TP_C"/>
</dbReference>
<dbReference type="InterPro" id="IPR051120">
    <property type="entry name" value="ABC_AA/LPS_Transport"/>
</dbReference>